<evidence type="ECO:0000313" key="10">
    <source>
        <dbReference type="EMBL" id="TBN41281.1"/>
    </source>
</evidence>
<dbReference type="GO" id="GO:0005975">
    <property type="term" value="P:carbohydrate metabolic process"/>
    <property type="evidence" value="ECO:0007669"/>
    <property type="project" value="InterPro"/>
</dbReference>
<evidence type="ECO:0000256" key="4">
    <source>
        <dbReference type="ARBA" id="ARBA00006171"/>
    </source>
</evidence>
<dbReference type="NCBIfam" id="TIGR01449">
    <property type="entry name" value="PGP_bact"/>
    <property type="match status" value="1"/>
</dbReference>
<evidence type="ECO:0000256" key="9">
    <source>
        <dbReference type="ARBA" id="ARBA00023277"/>
    </source>
</evidence>
<dbReference type="EMBL" id="SISK01000004">
    <property type="protein sequence ID" value="TBN41281.1"/>
    <property type="molecule type" value="Genomic_DNA"/>
</dbReference>
<evidence type="ECO:0000256" key="8">
    <source>
        <dbReference type="ARBA" id="ARBA00022842"/>
    </source>
</evidence>
<evidence type="ECO:0000256" key="6">
    <source>
        <dbReference type="ARBA" id="ARBA00022723"/>
    </source>
</evidence>
<dbReference type="Gene3D" id="1.10.150.240">
    <property type="entry name" value="Putative phosphatase, domain 2"/>
    <property type="match status" value="1"/>
</dbReference>
<dbReference type="Gene3D" id="3.40.50.1000">
    <property type="entry name" value="HAD superfamily/HAD-like"/>
    <property type="match status" value="1"/>
</dbReference>
<keyword evidence="8" id="KW-0460">Magnesium</keyword>
<dbReference type="InterPro" id="IPR050155">
    <property type="entry name" value="HAD-like_hydrolase_sf"/>
</dbReference>
<keyword evidence="9" id="KW-0119">Carbohydrate metabolism</keyword>
<evidence type="ECO:0000256" key="2">
    <source>
        <dbReference type="ARBA" id="ARBA00001946"/>
    </source>
</evidence>
<comment type="catalytic activity">
    <reaction evidence="1">
        <text>2-phosphoglycolate + H2O = glycolate + phosphate</text>
        <dbReference type="Rhea" id="RHEA:14369"/>
        <dbReference type="ChEBI" id="CHEBI:15377"/>
        <dbReference type="ChEBI" id="CHEBI:29805"/>
        <dbReference type="ChEBI" id="CHEBI:43474"/>
        <dbReference type="ChEBI" id="CHEBI:58033"/>
        <dbReference type="EC" id="3.1.3.18"/>
    </reaction>
</comment>
<dbReference type="Pfam" id="PF13419">
    <property type="entry name" value="HAD_2"/>
    <property type="match status" value="1"/>
</dbReference>
<evidence type="ECO:0000313" key="11">
    <source>
        <dbReference type="Proteomes" id="UP000293520"/>
    </source>
</evidence>
<evidence type="ECO:0000256" key="7">
    <source>
        <dbReference type="ARBA" id="ARBA00022801"/>
    </source>
</evidence>
<gene>
    <name evidence="10" type="primary">gph</name>
    <name evidence="10" type="ORF">EYE42_07895</name>
</gene>
<evidence type="ECO:0000256" key="5">
    <source>
        <dbReference type="ARBA" id="ARBA00013078"/>
    </source>
</evidence>
<dbReference type="AlphaFoldDB" id="A0A4Q9G351"/>
<dbReference type="PANTHER" id="PTHR43434:SF1">
    <property type="entry name" value="PHOSPHOGLYCOLATE PHOSPHATASE"/>
    <property type="match status" value="1"/>
</dbReference>
<dbReference type="GO" id="GO:0006281">
    <property type="term" value="P:DNA repair"/>
    <property type="evidence" value="ECO:0007669"/>
    <property type="project" value="TreeGrafter"/>
</dbReference>
<dbReference type="NCBIfam" id="TIGR01549">
    <property type="entry name" value="HAD-SF-IA-v1"/>
    <property type="match status" value="1"/>
</dbReference>
<keyword evidence="11" id="KW-1185">Reference proteome</keyword>
<keyword evidence="6" id="KW-0479">Metal-binding</keyword>
<evidence type="ECO:0000256" key="1">
    <source>
        <dbReference type="ARBA" id="ARBA00000830"/>
    </source>
</evidence>
<dbReference type="GO" id="GO:0005829">
    <property type="term" value="C:cytosol"/>
    <property type="evidence" value="ECO:0007669"/>
    <property type="project" value="TreeGrafter"/>
</dbReference>
<proteinExistence type="inferred from homology"/>
<dbReference type="InterPro" id="IPR023214">
    <property type="entry name" value="HAD_sf"/>
</dbReference>
<keyword evidence="7 10" id="KW-0378">Hydrolase</keyword>
<comment type="pathway">
    <text evidence="3">Organic acid metabolism; glycolate biosynthesis; glycolate from 2-phosphoglycolate: step 1/1.</text>
</comment>
<dbReference type="InterPro" id="IPR037512">
    <property type="entry name" value="PGPase_prok"/>
</dbReference>
<evidence type="ECO:0000256" key="3">
    <source>
        <dbReference type="ARBA" id="ARBA00004818"/>
    </source>
</evidence>
<dbReference type="EC" id="3.1.3.18" evidence="5"/>
<dbReference type="Proteomes" id="UP000293520">
    <property type="component" value="Unassembled WGS sequence"/>
</dbReference>
<dbReference type="InterPro" id="IPR041492">
    <property type="entry name" value="HAD_2"/>
</dbReference>
<dbReference type="SFLD" id="SFLDG01129">
    <property type="entry name" value="C1.5:_HAD__Beta-PGM__Phosphata"/>
    <property type="match status" value="1"/>
</dbReference>
<dbReference type="InterPro" id="IPR006439">
    <property type="entry name" value="HAD-SF_hydro_IA"/>
</dbReference>
<comment type="similarity">
    <text evidence="4">Belongs to the HAD-like hydrolase superfamily. CbbY/CbbZ/Gph/YieH family.</text>
</comment>
<comment type="caution">
    <text evidence="10">The sequence shown here is derived from an EMBL/GenBank/DDBJ whole genome shotgun (WGS) entry which is preliminary data.</text>
</comment>
<dbReference type="SFLD" id="SFLDS00003">
    <property type="entry name" value="Haloacid_Dehalogenase"/>
    <property type="match status" value="1"/>
</dbReference>
<dbReference type="GO" id="GO:0046872">
    <property type="term" value="F:metal ion binding"/>
    <property type="evidence" value="ECO:0007669"/>
    <property type="project" value="UniProtKB-KW"/>
</dbReference>
<comment type="cofactor">
    <cofactor evidence="2">
        <name>Mg(2+)</name>
        <dbReference type="ChEBI" id="CHEBI:18420"/>
    </cofactor>
</comment>
<dbReference type="SUPFAM" id="SSF56784">
    <property type="entry name" value="HAD-like"/>
    <property type="match status" value="1"/>
</dbReference>
<dbReference type="InterPro" id="IPR023198">
    <property type="entry name" value="PGP-like_dom2"/>
</dbReference>
<protein>
    <recommendedName>
        <fullName evidence="5">phosphoglycolate phosphatase</fullName>
        <ecNumber evidence="5">3.1.3.18</ecNumber>
    </recommendedName>
</protein>
<dbReference type="InterPro" id="IPR036412">
    <property type="entry name" value="HAD-like_sf"/>
</dbReference>
<dbReference type="GO" id="GO:0008967">
    <property type="term" value="F:phosphoglycolate phosphatase activity"/>
    <property type="evidence" value="ECO:0007669"/>
    <property type="project" value="UniProtKB-EC"/>
</dbReference>
<dbReference type="PRINTS" id="PR00413">
    <property type="entry name" value="HADHALOGNASE"/>
</dbReference>
<accession>A0A4Q9G351</accession>
<organism evidence="10 11">
    <name type="scientific">Paracoccus subflavus</name>
    <dbReference type="NCBI Taxonomy" id="2528244"/>
    <lineage>
        <taxon>Bacteria</taxon>
        <taxon>Pseudomonadati</taxon>
        <taxon>Pseudomonadota</taxon>
        <taxon>Alphaproteobacteria</taxon>
        <taxon>Rhodobacterales</taxon>
        <taxon>Paracoccaceae</taxon>
        <taxon>Paracoccus</taxon>
    </lineage>
</organism>
<reference evidence="10 11" key="1">
    <citation type="submission" date="2019-02" db="EMBL/GenBank/DDBJ databases">
        <title>Paracoccus subflavus sp. nov., isolated from marine sediment of the Pacific Ocean.</title>
        <authorList>
            <person name="Zhang G."/>
        </authorList>
    </citation>
    <scope>NUCLEOTIDE SEQUENCE [LARGE SCALE GENOMIC DNA]</scope>
    <source>
        <strain evidence="10 11">GY0581</strain>
    </source>
</reference>
<dbReference type="RefSeq" id="WP_130990762.1">
    <property type="nucleotide sequence ID" value="NZ_SISK01000004.1"/>
</dbReference>
<dbReference type="PANTHER" id="PTHR43434">
    <property type="entry name" value="PHOSPHOGLYCOLATE PHOSPHATASE"/>
    <property type="match status" value="1"/>
</dbReference>
<dbReference type="OrthoDB" id="9793014at2"/>
<sequence>MNVCLAPCPVVFDLDGTLIDSAPDIQACVNAVLTDIGAVPLDLNEVRGFVGEGVETLWRKVVAARRLDDARMSDLVRAFMALYEHAHDRTTVFPEVSETLETLAGRGHPLGICTNKPLSVTHAALAHAGLAHLFDCLIGGDSTPFRKPHPLPLRRALERLGADPRRPHAIYVGDSEFDAACAASLGVPFLLYAQGYRRSGASEMVHAAAFDDFSHLPALVEAHGQREGLSAAWS</sequence>
<name>A0A4Q9G351_9RHOB</name>